<dbReference type="EMBL" id="BGPR01041154">
    <property type="protein sequence ID" value="GBO17391.1"/>
    <property type="molecule type" value="Genomic_DNA"/>
</dbReference>
<reference evidence="2 3" key="1">
    <citation type="journal article" date="2019" name="Sci. Rep.">
        <title>Orb-weaving spider Araneus ventricosus genome elucidates the spidroin gene catalogue.</title>
        <authorList>
            <person name="Kono N."/>
            <person name="Nakamura H."/>
            <person name="Ohtoshi R."/>
            <person name="Moran D.A.P."/>
            <person name="Shinohara A."/>
            <person name="Yoshida Y."/>
            <person name="Fujiwara M."/>
            <person name="Mori M."/>
            <person name="Tomita M."/>
            <person name="Arakawa K."/>
        </authorList>
    </citation>
    <scope>NUCLEOTIDE SEQUENCE [LARGE SCALE GENOMIC DNA]</scope>
</reference>
<dbReference type="GO" id="GO:0004386">
    <property type="term" value="F:helicase activity"/>
    <property type="evidence" value="ECO:0007669"/>
    <property type="project" value="UniProtKB-KW"/>
</dbReference>
<keyword evidence="2" id="KW-0347">Helicase</keyword>
<organism evidence="2 3">
    <name type="scientific">Araneus ventricosus</name>
    <name type="common">Orbweaver spider</name>
    <name type="synonym">Epeira ventricosa</name>
    <dbReference type="NCBI Taxonomy" id="182803"/>
    <lineage>
        <taxon>Eukaryota</taxon>
        <taxon>Metazoa</taxon>
        <taxon>Ecdysozoa</taxon>
        <taxon>Arthropoda</taxon>
        <taxon>Chelicerata</taxon>
        <taxon>Arachnida</taxon>
        <taxon>Araneae</taxon>
        <taxon>Araneomorphae</taxon>
        <taxon>Entelegynae</taxon>
        <taxon>Araneoidea</taxon>
        <taxon>Araneidae</taxon>
        <taxon>Araneus</taxon>
    </lineage>
</organism>
<sequence length="114" mass="13040">MTARQVVNLTSPCRSHITDIQHVVNYDLPTNIEDYIHRIGRTARGTCSGEAHSFFTQEDAGLAKDLISVLKEANQPVNPELFSALEMRYEQRSKYRGNPHSRKLGGFHRQLRVF</sequence>
<dbReference type="Proteomes" id="UP000499080">
    <property type="component" value="Unassembled WGS sequence"/>
</dbReference>
<dbReference type="Gene3D" id="3.40.50.300">
    <property type="entry name" value="P-loop containing nucleotide triphosphate hydrolases"/>
    <property type="match status" value="1"/>
</dbReference>
<keyword evidence="2" id="KW-0067">ATP-binding</keyword>
<evidence type="ECO:0000313" key="3">
    <source>
        <dbReference type="Proteomes" id="UP000499080"/>
    </source>
</evidence>
<feature type="domain" description="Helicase C-terminal" evidence="1">
    <location>
        <begin position="1"/>
        <end position="85"/>
    </location>
</feature>
<dbReference type="OrthoDB" id="6516247at2759"/>
<keyword evidence="3" id="KW-1185">Reference proteome</keyword>
<dbReference type="Pfam" id="PF00271">
    <property type="entry name" value="Helicase_C"/>
    <property type="match status" value="1"/>
</dbReference>
<protein>
    <submittedName>
        <fullName evidence="2">ATP-dependent RNA helicase DBP2</fullName>
    </submittedName>
</protein>
<gene>
    <name evidence="2" type="primary">DBP2</name>
    <name evidence="2" type="ORF">AVEN_22653_1</name>
</gene>
<dbReference type="InterPro" id="IPR001650">
    <property type="entry name" value="Helicase_C-like"/>
</dbReference>
<dbReference type="SUPFAM" id="SSF52540">
    <property type="entry name" value="P-loop containing nucleoside triphosphate hydrolases"/>
    <property type="match status" value="1"/>
</dbReference>
<accession>A0A4Y2UYT2</accession>
<proteinExistence type="predicted"/>
<evidence type="ECO:0000259" key="1">
    <source>
        <dbReference type="PROSITE" id="PS51194"/>
    </source>
</evidence>
<dbReference type="PANTHER" id="PTHR47958">
    <property type="entry name" value="ATP-DEPENDENT RNA HELICASE DBP3"/>
    <property type="match status" value="1"/>
</dbReference>
<dbReference type="InterPro" id="IPR027417">
    <property type="entry name" value="P-loop_NTPase"/>
</dbReference>
<keyword evidence="2" id="KW-0378">Hydrolase</keyword>
<name>A0A4Y2UYT2_ARAVE</name>
<dbReference type="PROSITE" id="PS51194">
    <property type="entry name" value="HELICASE_CTER"/>
    <property type="match status" value="1"/>
</dbReference>
<comment type="caution">
    <text evidence="2">The sequence shown here is derived from an EMBL/GenBank/DDBJ whole genome shotgun (WGS) entry which is preliminary data.</text>
</comment>
<keyword evidence="2" id="KW-0547">Nucleotide-binding</keyword>
<evidence type="ECO:0000313" key="2">
    <source>
        <dbReference type="EMBL" id="GBO17391.1"/>
    </source>
</evidence>
<dbReference type="AlphaFoldDB" id="A0A4Y2UYT2"/>